<keyword evidence="6" id="KW-1015">Disulfide bond</keyword>
<keyword evidence="3 7" id="KW-0812">Transmembrane</keyword>
<evidence type="ECO:0000256" key="2">
    <source>
        <dbReference type="ARBA" id="ARBA00006840"/>
    </source>
</evidence>
<keyword evidence="4 7" id="KW-1133">Transmembrane helix</keyword>
<dbReference type="InterPro" id="IPR008952">
    <property type="entry name" value="Tetraspanin_EC2_sf"/>
</dbReference>
<evidence type="ECO:0000256" key="5">
    <source>
        <dbReference type="ARBA" id="ARBA00023136"/>
    </source>
</evidence>
<gene>
    <name evidence="8" type="ORF">QE152_g26884</name>
</gene>
<dbReference type="InterPro" id="IPR000301">
    <property type="entry name" value="Tetraspanin_animals"/>
</dbReference>
<dbReference type="EMBL" id="JASPKY010000318">
    <property type="protein sequence ID" value="KAK9709023.1"/>
    <property type="molecule type" value="Genomic_DNA"/>
</dbReference>
<dbReference type="Gene3D" id="1.10.1450.10">
    <property type="entry name" value="Tetraspanin"/>
    <property type="match status" value="1"/>
</dbReference>
<accession>A0AAW1JVL3</accession>
<comment type="subcellular location">
    <subcellularLocation>
        <location evidence="1 7">Membrane</location>
        <topology evidence="1 7">Multi-pass membrane protein</topology>
    </subcellularLocation>
</comment>
<organism evidence="8 9">
    <name type="scientific">Popillia japonica</name>
    <name type="common">Japanese beetle</name>
    <dbReference type="NCBI Taxonomy" id="7064"/>
    <lineage>
        <taxon>Eukaryota</taxon>
        <taxon>Metazoa</taxon>
        <taxon>Ecdysozoa</taxon>
        <taxon>Arthropoda</taxon>
        <taxon>Hexapoda</taxon>
        <taxon>Insecta</taxon>
        <taxon>Pterygota</taxon>
        <taxon>Neoptera</taxon>
        <taxon>Endopterygota</taxon>
        <taxon>Coleoptera</taxon>
        <taxon>Polyphaga</taxon>
        <taxon>Scarabaeiformia</taxon>
        <taxon>Scarabaeidae</taxon>
        <taxon>Rutelinae</taxon>
        <taxon>Popillia</taxon>
    </lineage>
</organism>
<dbReference type="SUPFAM" id="SSF48652">
    <property type="entry name" value="Tetraspanin"/>
    <property type="match status" value="1"/>
</dbReference>
<dbReference type="PIRSF" id="PIRSF002419">
    <property type="entry name" value="Tetraspanin"/>
    <property type="match status" value="1"/>
</dbReference>
<keyword evidence="9" id="KW-1185">Reference proteome</keyword>
<evidence type="ECO:0000313" key="9">
    <source>
        <dbReference type="Proteomes" id="UP001458880"/>
    </source>
</evidence>
<feature type="transmembrane region" description="Helical" evidence="7">
    <location>
        <begin position="193"/>
        <end position="218"/>
    </location>
</feature>
<dbReference type="EMBL" id="JASPKY010000318">
    <property type="protein sequence ID" value="KAK9709024.1"/>
    <property type="molecule type" value="Genomic_DNA"/>
</dbReference>
<dbReference type="GO" id="GO:0005886">
    <property type="term" value="C:plasma membrane"/>
    <property type="evidence" value="ECO:0007669"/>
    <property type="project" value="TreeGrafter"/>
</dbReference>
<proteinExistence type="inferred from homology"/>
<dbReference type="PANTHER" id="PTHR19282:SF544">
    <property type="entry name" value="TETRASPANIN"/>
    <property type="match status" value="1"/>
</dbReference>
<evidence type="ECO:0000313" key="8">
    <source>
        <dbReference type="EMBL" id="KAK9709024.1"/>
    </source>
</evidence>
<name>A0AAW1JVL3_POPJA</name>
<protein>
    <recommendedName>
        <fullName evidence="7">Tetraspanin</fullName>
    </recommendedName>
</protein>
<dbReference type="CDD" id="cd03127">
    <property type="entry name" value="tetraspanin_LEL"/>
    <property type="match status" value="1"/>
</dbReference>
<dbReference type="InterPro" id="IPR018499">
    <property type="entry name" value="Tetraspanin/Peripherin"/>
</dbReference>
<dbReference type="PRINTS" id="PR00259">
    <property type="entry name" value="TMFOUR"/>
</dbReference>
<reference evidence="8 9" key="2">
    <citation type="journal article" date="2024" name="BMC Genomics">
        <title>De novo assembly and annotation of Popillia japonica's genome with initial clues to its potential as an invasive pest.</title>
        <authorList>
            <person name="Cucini C."/>
            <person name="Boschi S."/>
            <person name="Funari R."/>
            <person name="Cardaioli E."/>
            <person name="Iannotti N."/>
            <person name="Marturano G."/>
            <person name="Paoli F."/>
            <person name="Bruttini M."/>
            <person name="Carapelli A."/>
            <person name="Frati F."/>
            <person name="Nardi F."/>
        </authorList>
    </citation>
    <scope>NUCLEOTIDE SEQUENCE [LARGE SCALE GENOMIC DNA]</scope>
    <source>
        <strain evidence="8">DMR45628</strain>
    </source>
</reference>
<dbReference type="Pfam" id="PF00335">
    <property type="entry name" value="Tetraspanin"/>
    <property type="match status" value="1"/>
</dbReference>
<evidence type="ECO:0000256" key="7">
    <source>
        <dbReference type="RuleBase" id="RU361218"/>
    </source>
</evidence>
<comment type="similarity">
    <text evidence="2 7">Belongs to the tetraspanin (TM4SF) family.</text>
</comment>
<evidence type="ECO:0000256" key="4">
    <source>
        <dbReference type="ARBA" id="ARBA00022989"/>
    </source>
</evidence>
<keyword evidence="5 7" id="KW-0472">Membrane</keyword>
<feature type="transmembrane region" description="Helical" evidence="7">
    <location>
        <begin position="49"/>
        <end position="69"/>
    </location>
</feature>
<feature type="transmembrane region" description="Helical" evidence="7">
    <location>
        <begin position="81"/>
        <end position="107"/>
    </location>
</feature>
<reference evidence="8" key="1">
    <citation type="submission" date="2023-05" db="EMBL/GenBank/DDBJ databases">
        <authorList>
            <person name="Nardi F."/>
            <person name="Carapelli A."/>
            <person name="Cucini C."/>
        </authorList>
    </citation>
    <scope>NUCLEOTIDE SEQUENCE</scope>
    <source>
        <strain evidence="8">DMR45628</strain>
        <tissue evidence="8">Testes</tissue>
    </source>
</reference>
<evidence type="ECO:0000256" key="3">
    <source>
        <dbReference type="ARBA" id="ARBA00022692"/>
    </source>
</evidence>
<dbReference type="PANTHER" id="PTHR19282">
    <property type="entry name" value="TETRASPANIN"/>
    <property type="match status" value="1"/>
</dbReference>
<evidence type="ECO:0000256" key="1">
    <source>
        <dbReference type="ARBA" id="ARBA00004141"/>
    </source>
</evidence>
<comment type="caution">
    <text evidence="8">The sequence shown here is derived from an EMBL/GenBank/DDBJ whole genome shotgun (WGS) entry which is preliminary data.</text>
</comment>
<dbReference type="Proteomes" id="UP001458880">
    <property type="component" value="Unassembled WGS sequence"/>
</dbReference>
<evidence type="ECO:0000256" key="6">
    <source>
        <dbReference type="PIRSR" id="PIRSR002419-1"/>
    </source>
</evidence>
<feature type="transmembrane region" description="Helical" evidence="7">
    <location>
        <begin position="12"/>
        <end position="34"/>
    </location>
</feature>
<dbReference type="AlphaFoldDB" id="A0AAW1JVL3"/>
<sequence>MSPTLTDFARVYFVLLTISSFLLCGFSIAALGIYLTEIYAHEPYVTETLFVYAPNVLIILGLFLFLIGYTGGCGLVKENFYMSAIFTAFLVLIFLLEVIFIVSAFILPKEIEHLFWHWLPSLWKYRISADTHFVWDTLQKTLHCCGLRNSTDWIRAGVLTIPNSCYNHADTDNASKLYKIGYIESLDISVRDYLYYIVVAVVILMIIQVSGIRSFVGLTRKCHKCDKMVAIK</sequence>
<feature type="disulfide bond" evidence="6">
    <location>
        <begin position="145"/>
        <end position="165"/>
    </location>
</feature>